<keyword evidence="4" id="KW-1133">Transmembrane helix</keyword>
<evidence type="ECO:0000313" key="11">
    <source>
        <dbReference type="Proteomes" id="UP000319627"/>
    </source>
</evidence>
<evidence type="ECO:0000256" key="4">
    <source>
        <dbReference type="ARBA" id="ARBA00022989"/>
    </source>
</evidence>
<evidence type="ECO:0000256" key="5">
    <source>
        <dbReference type="ARBA" id="ARBA00023098"/>
    </source>
</evidence>
<evidence type="ECO:0000256" key="2">
    <source>
        <dbReference type="ARBA" id="ARBA00022679"/>
    </source>
</evidence>
<dbReference type="PANTHER" id="PTHR23063:SF52">
    <property type="entry name" value="LYSOPHOSPHATIDYLCHOLINE ACYLTRANSFERASE"/>
    <property type="match status" value="1"/>
</dbReference>
<evidence type="ECO:0000256" key="3">
    <source>
        <dbReference type="ARBA" id="ARBA00022692"/>
    </source>
</evidence>
<dbReference type="InterPro" id="IPR002123">
    <property type="entry name" value="Plipid/glycerol_acylTrfase"/>
</dbReference>
<evidence type="ECO:0000259" key="9">
    <source>
        <dbReference type="SMART" id="SM00563"/>
    </source>
</evidence>
<dbReference type="EMBL" id="VLKG01000006">
    <property type="protein sequence ID" value="TWH64965.1"/>
    <property type="molecule type" value="Genomic_DNA"/>
</dbReference>
<dbReference type="SMART" id="SM00563">
    <property type="entry name" value="PlsC"/>
    <property type="match status" value="1"/>
</dbReference>
<gene>
    <name evidence="10" type="ORF">LX59_01907</name>
</gene>
<keyword evidence="7 10" id="KW-0012">Acyltransferase</keyword>
<feature type="domain" description="Phospholipid/glycerol acyltransferase" evidence="9">
    <location>
        <begin position="71"/>
        <end position="182"/>
    </location>
</feature>
<name>A0A562I2S0_9GAMM</name>
<dbReference type="CDD" id="cd07989">
    <property type="entry name" value="LPLAT_AGPAT-like"/>
    <property type="match status" value="1"/>
</dbReference>
<keyword evidence="11" id="KW-1185">Reference proteome</keyword>
<dbReference type="RefSeq" id="WP_144571611.1">
    <property type="nucleotide sequence ID" value="NZ_VLKG01000006.1"/>
</dbReference>
<feature type="region of interest" description="Disordered" evidence="8">
    <location>
        <begin position="244"/>
        <end position="268"/>
    </location>
</feature>
<evidence type="ECO:0000256" key="6">
    <source>
        <dbReference type="ARBA" id="ARBA00023136"/>
    </source>
</evidence>
<dbReference type="AlphaFoldDB" id="A0A562I2S0"/>
<dbReference type="Proteomes" id="UP000319627">
    <property type="component" value="Unassembled WGS sequence"/>
</dbReference>
<dbReference type="Pfam" id="PF01553">
    <property type="entry name" value="Acyltransferase"/>
    <property type="match status" value="1"/>
</dbReference>
<evidence type="ECO:0000313" key="10">
    <source>
        <dbReference type="EMBL" id="TWH64965.1"/>
    </source>
</evidence>
<dbReference type="GO" id="GO:0016746">
    <property type="term" value="F:acyltransferase activity"/>
    <property type="evidence" value="ECO:0007669"/>
    <property type="project" value="UniProtKB-KW"/>
</dbReference>
<comment type="subcellular location">
    <subcellularLocation>
        <location evidence="1">Membrane</location>
    </subcellularLocation>
</comment>
<evidence type="ECO:0000256" key="1">
    <source>
        <dbReference type="ARBA" id="ARBA00004370"/>
    </source>
</evidence>
<keyword evidence="6" id="KW-0472">Membrane</keyword>
<organism evidence="10 11">
    <name type="scientific">Azomonas agilis</name>
    <dbReference type="NCBI Taxonomy" id="116849"/>
    <lineage>
        <taxon>Bacteria</taxon>
        <taxon>Pseudomonadati</taxon>
        <taxon>Pseudomonadota</taxon>
        <taxon>Gammaproteobacteria</taxon>
        <taxon>Pseudomonadales</taxon>
        <taxon>Pseudomonadaceae</taxon>
        <taxon>Azomonas</taxon>
    </lineage>
</organism>
<sequence>MFWLTRSLRFMLLFGAIVFCLMLALWVAMLQGLRLASLHHRQFLTRLGLASMSFALPFKVQIIGSIPKQPALWLANHISWTDILLLGRLTPLSFLSKIEVRRWPVAGWLAQQAGTVFIRRGSASQDNIHQQLTQHLLSQQPLLIFPEGTTTDGRSVGLFHSRLLECALATQTPIQPVAICYRRNGATDPIAPFIGDDDLLAHLKRLFAHPSAEVEIHLLPLIDTRNSSRTQIARQARQVICQKVEHNSDETPPIKTEWAPSFPSRELS</sequence>
<protein>
    <submittedName>
        <fullName evidence="10">Lyso-ornithine lipid acyltransferase</fullName>
    </submittedName>
</protein>
<comment type="caution">
    <text evidence="10">The sequence shown here is derived from an EMBL/GenBank/DDBJ whole genome shotgun (WGS) entry which is preliminary data.</text>
</comment>
<evidence type="ECO:0000256" key="7">
    <source>
        <dbReference type="ARBA" id="ARBA00023315"/>
    </source>
</evidence>
<keyword evidence="5" id="KW-0443">Lipid metabolism</keyword>
<accession>A0A562I2S0</accession>
<dbReference type="OrthoDB" id="9806880at2"/>
<evidence type="ECO:0000256" key="8">
    <source>
        <dbReference type="SAM" id="MobiDB-lite"/>
    </source>
</evidence>
<keyword evidence="2 10" id="KW-0808">Transferase</keyword>
<dbReference type="GO" id="GO:0016020">
    <property type="term" value="C:membrane"/>
    <property type="evidence" value="ECO:0007669"/>
    <property type="project" value="UniProtKB-SubCell"/>
</dbReference>
<dbReference type="GO" id="GO:0006629">
    <property type="term" value="P:lipid metabolic process"/>
    <property type="evidence" value="ECO:0007669"/>
    <property type="project" value="UniProtKB-KW"/>
</dbReference>
<dbReference type="PANTHER" id="PTHR23063">
    <property type="entry name" value="PHOSPHOLIPID ACYLTRANSFERASE"/>
    <property type="match status" value="1"/>
</dbReference>
<keyword evidence="3" id="KW-0812">Transmembrane</keyword>
<proteinExistence type="predicted"/>
<dbReference type="SUPFAM" id="SSF69593">
    <property type="entry name" value="Glycerol-3-phosphate (1)-acyltransferase"/>
    <property type="match status" value="1"/>
</dbReference>
<reference evidence="10 11" key="1">
    <citation type="submission" date="2019-07" db="EMBL/GenBank/DDBJ databases">
        <title>Genomic Encyclopedia of Type Strains, Phase I: the one thousand microbial genomes (KMG-I) project.</title>
        <authorList>
            <person name="Kyrpides N."/>
        </authorList>
    </citation>
    <scope>NUCLEOTIDE SEQUENCE [LARGE SCALE GENOMIC DNA]</scope>
    <source>
        <strain evidence="10 11">DSM 375</strain>
    </source>
</reference>